<evidence type="ECO:0000313" key="2">
    <source>
        <dbReference type="EMBL" id="RKH62938.1"/>
    </source>
</evidence>
<sequence length="209" mass="22982">MRSARFLAALVGTLLISGTPITAAAEQPSSDVRTRAEVRTSGTTLEITWDQPMPAAEAEALTKSLQGAVEEEDVQTFMPKPNGHGPQYDVVRCDEANHIFTDRNGIFSVRYNCRFKNVNWGFKVTPKLVTIAVGDMKESGMVWHTATKKLGQNGHHTVPIYYQLHGTQGGVKDGDILHWSDRITFRVNAGGREGTAILNIGGTFKISRR</sequence>
<dbReference type="RefSeq" id="WP_120643057.1">
    <property type="nucleotide sequence ID" value="NZ_RAWB01000071.1"/>
</dbReference>
<keyword evidence="3" id="KW-1185">Reference proteome</keyword>
<accession>A0A3A8Q4A9</accession>
<gene>
    <name evidence="2" type="ORF">D7V93_09350</name>
</gene>
<dbReference type="EMBL" id="RAWB01000071">
    <property type="protein sequence ID" value="RKH62938.1"/>
    <property type="molecule type" value="Genomic_DNA"/>
</dbReference>
<protein>
    <submittedName>
        <fullName evidence="2">Uncharacterized protein</fullName>
    </submittedName>
</protein>
<feature type="chain" id="PRO_5017218725" evidence="1">
    <location>
        <begin position="25"/>
        <end position="209"/>
    </location>
</feature>
<comment type="caution">
    <text evidence="2">The sequence shown here is derived from an EMBL/GenBank/DDBJ whole genome shotgun (WGS) entry which is preliminary data.</text>
</comment>
<reference evidence="3" key="1">
    <citation type="submission" date="2018-09" db="EMBL/GenBank/DDBJ databases">
        <authorList>
            <person name="Livingstone P.G."/>
            <person name="Whitworth D.E."/>
        </authorList>
    </citation>
    <scope>NUCLEOTIDE SEQUENCE [LARGE SCALE GENOMIC DNA]</scope>
    <source>
        <strain evidence="3">CA051B</strain>
    </source>
</reference>
<keyword evidence="1" id="KW-0732">Signal</keyword>
<name>A0A3A8Q4A9_9BACT</name>
<feature type="signal peptide" evidence="1">
    <location>
        <begin position="1"/>
        <end position="24"/>
    </location>
</feature>
<proteinExistence type="predicted"/>
<evidence type="ECO:0000313" key="3">
    <source>
        <dbReference type="Proteomes" id="UP000272888"/>
    </source>
</evidence>
<evidence type="ECO:0000256" key="1">
    <source>
        <dbReference type="SAM" id="SignalP"/>
    </source>
</evidence>
<organism evidence="2 3">
    <name type="scientific">Corallococcus llansteffanensis</name>
    <dbReference type="NCBI Taxonomy" id="2316731"/>
    <lineage>
        <taxon>Bacteria</taxon>
        <taxon>Pseudomonadati</taxon>
        <taxon>Myxococcota</taxon>
        <taxon>Myxococcia</taxon>
        <taxon>Myxococcales</taxon>
        <taxon>Cystobacterineae</taxon>
        <taxon>Myxococcaceae</taxon>
        <taxon>Corallococcus</taxon>
    </lineage>
</organism>
<dbReference type="AlphaFoldDB" id="A0A3A8Q4A9"/>
<dbReference type="Proteomes" id="UP000272888">
    <property type="component" value="Unassembled WGS sequence"/>
</dbReference>